<evidence type="ECO:0000313" key="2">
    <source>
        <dbReference type="Proteomes" id="UP000017127"/>
    </source>
</evidence>
<accession>U7QDW0</accession>
<gene>
    <name evidence="1" type="ORF">M595_3983</name>
</gene>
<comment type="caution">
    <text evidence="1">The sequence shown here is derived from an EMBL/GenBank/DDBJ whole genome shotgun (WGS) entry which is preliminary data.</text>
</comment>
<evidence type="ECO:0000313" key="1">
    <source>
        <dbReference type="EMBL" id="ERT06069.1"/>
    </source>
</evidence>
<reference evidence="1 2" key="1">
    <citation type="journal article" date="2013" name="Front. Microbiol.">
        <title>Comparative genomic analyses of the cyanobacterium, Lyngbya aestuarii BL J, a powerful hydrogen producer.</title>
        <authorList>
            <person name="Kothari A."/>
            <person name="Vaughn M."/>
            <person name="Garcia-Pichel F."/>
        </authorList>
    </citation>
    <scope>NUCLEOTIDE SEQUENCE [LARGE SCALE GENOMIC DNA]</scope>
    <source>
        <strain evidence="1 2">BL J</strain>
    </source>
</reference>
<dbReference type="AlphaFoldDB" id="U7QDW0"/>
<sequence>MTIAVDQLCFLGLCCHQLSPNCSNYYSNFIIVVLGLIARSEISLK</sequence>
<dbReference type="EMBL" id="AUZM01000043">
    <property type="protein sequence ID" value="ERT06069.1"/>
    <property type="molecule type" value="Genomic_DNA"/>
</dbReference>
<protein>
    <submittedName>
        <fullName evidence="1">Uncharacterized protein</fullName>
    </submittedName>
</protein>
<dbReference type="Proteomes" id="UP000017127">
    <property type="component" value="Unassembled WGS sequence"/>
</dbReference>
<organism evidence="1 2">
    <name type="scientific">Lyngbya aestuarii BL J</name>
    <dbReference type="NCBI Taxonomy" id="1348334"/>
    <lineage>
        <taxon>Bacteria</taxon>
        <taxon>Bacillati</taxon>
        <taxon>Cyanobacteriota</taxon>
        <taxon>Cyanophyceae</taxon>
        <taxon>Oscillatoriophycideae</taxon>
        <taxon>Oscillatoriales</taxon>
        <taxon>Microcoleaceae</taxon>
        <taxon>Lyngbya</taxon>
    </lineage>
</organism>
<proteinExistence type="predicted"/>
<keyword evidence="2" id="KW-1185">Reference proteome</keyword>
<name>U7QDW0_9CYAN</name>